<accession>A0ABS3FRW2</accession>
<dbReference type="Proteomes" id="UP000664844">
    <property type="component" value="Unassembled WGS sequence"/>
</dbReference>
<evidence type="ECO:0000313" key="1">
    <source>
        <dbReference type="EMBL" id="MBO0349848.1"/>
    </source>
</evidence>
<proteinExistence type="predicted"/>
<dbReference type="EMBL" id="JAFLQW010000325">
    <property type="protein sequence ID" value="MBO0349848.1"/>
    <property type="molecule type" value="Genomic_DNA"/>
</dbReference>
<keyword evidence="2" id="KW-1185">Reference proteome</keyword>
<feature type="non-terminal residue" evidence="1">
    <location>
        <position position="148"/>
    </location>
</feature>
<name>A0ABS3FRW2_9CYAN</name>
<protein>
    <submittedName>
        <fullName evidence="1">Cold shock domain-containing protein</fullName>
    </submittedName>
</protein>
<organism evidence="1 2">
    <name type="scientific">Phormidium pseudopriestleyi FRX01</name>
    <dbReference type="NCBI Taxonomy" id="1759528"/>
    <lineage>
        <taxon>Bacteria</taxon>
        <taxon>Bacillati</taxon>
        <taxon>Cyanobacteriota</taxon>
        <taxon>Cyanophyceae</taxon>
        <taxon>Oscillatoriophycideae</taxon>
        <taxon>Oscillatoriales</taxon>
        <taxon>Oscillatoriaceae</taxon>
        <taxon>Phormidium</taxon>
    </lineage>
</organism>
<dbReference type="RefSeq" id="WP_207088352.1">
    <property type="nucleotide sequence ID" value="NZ_JAFLQW010000325.1"/>
</dbReference>
<dbReference type="InterPro" id="IPR012340">
    <property type="entry name" value="NA-bd_OB-fold"/>
</dbReference>
<evidence type="ECO:0000313" key="2">
    <source>
        <dbReference type="Proteomes" id="UP000664844"/>
    </source>
</evidence>
<dbReference type="Gene3D" id="2.40.50.140">
    <property type="entry name" value="Nucleic acid-binding proteins"/>
    <property type="match status" value="1"/>
</dbReference>
<gene>
    <name evidence="1" type="ORF">J0895_12140</name>
</gene>
<comment type="caution">
    <text evidence="1">The sequence shown here is derived from an EMBL/GenBank/DDBJ whole genome shotgun (WGS) entry which is preliminary data.</text>
</comment>
<sequence>MAIDFGSIKTYNPDRGFGFVGGTFANSYRQVFFHIKTIKRQCSELAEKLESGENFREVNLWYQTETTEKGEQVSLVWLNVDDIPQVLKQELSDLIEKLENIWKDLSSPKPIWLDLVTIELIGANRRNELSIARDNLQSQRRQAQEEQR</sequence>
<reference evidence="1 2" key="1">
    <citation type="submission" date="2021-03" db="EMBL/GenBank/DDBJ databases">
        <title>Metabolic Capacity of the Antarctic Cyanobacterium Phormidium pseudopriestleyi that Sustains Oxygenic Photosynthesis in the Presence of Hydrogen Sulfide.</title>
        <authorList>
            <person name="Lumian J.E."/>
            <person name="Jungblut A.D."/>
            <person name="Dillon M.L."/>
            <person name="Hawes I."/>
            <person name="Doran P.T."/>
            <person name="Mackey T.J."/>
            <person name="Dick G.J."/>
            <person name="Grettenberger C.L."/>
            <person name="Sumner D.Y."/>
        </authorList>
    </citation>
    <scope>NUCLEOTIDE SEQUENCE [LARGE SCALE GENOMIC DNA]</scope>
    <source>
        <strain evidence="1 2">FRX01</strain>
    </source>
</reference>